<evidence type="ECO:0000313" key="12">
    <source>
        <dbReference type="EMBL" id="OGG97042.1"/>
    </source>
</evidence>
<dbReference type="PROSITE" id="PS50113">
    <property type="entry name" value="PAC"/>
    <property type="match status" value="2"/>
</dbReference>
<dbReference type="Pfam" id="PF00989">
    <property type="entry name" value="PAS"/>
    <property type="match status" value="1"/>
</dbReference>
<dbReference type="GO" id="GO:0000155">
    <property type="term" value="F:phosphorelay sensor kinase activity"/>
    <property type="evidence" value="ECO:0007669"/>
    <property type="project" value="InterPro"/>
</dbReference>
<dbReference type="Gene3D" id="1.10.287.130">
    <property type="match status" value="1"/>
</dbReference>
<dbReference type="Gene3D" id="3.30.450.20">
    <property type="entry name" value="PAS domain"/>
    <property type="match status" value="6"/>
</dbReference>
<organism evidence="12 13">
    <name type="scientific">Candidatus Lambdaproteobacteria bacterium RIFOXYD2_FULL_50_16</name>
    <dbReference type="NCBI Taxonomy" id="1817772"/>
    <lineage>
        <taxon>Bacteria</taxon>
        <taxon>Pseudomonadati</taxon>
        <taxon>Pseudomonadota</taxon>
        <taxon>Candidatus Lambdaproteobacteria</taxon>
    </lineage>
</organism>
<evidence type="ECO:0000256" key="1">
    <source>
        <dbReference type="ARBA" id="ARBA00000085"/>
    </source>
</evidence>
<dbReference type="PANTHER" id="PTHR43065">
    <property type="entry name" value="SENSOR HISTIDINE KINASE"/>
    <property type="match status" value="1"/>
</dbReference>
<dbReference type="PANTHER" id="PTHR43065:SF50">
    <property type="entry name" value="HISTIDINE KINASE"/>
    <property type="match status" value="1"/>
</dbReference>
<dbReference type="InterPro" id="IPR013656">
    <property type="entry name" value="PAS_4"/>
</dbReference>
<evidence type="ECO:0000256" key="3">
    <source>
        <dbReference type="ARBA" id="ARBA00022553"/>
    </source>
</evidence>
<dbReference type="SUPFAM" id="SSF47384">
    <property type="entry name" value="Homodimeric domain of signal transducing histidine kinase"/>
    <property type="match status" value="1"/>
</dbReference>
<comment type="caution">
    <text evidence="12">The sequence shown here is derived from an EMBL/GenBank/DDBJ whole genome shotgun (WGS) entry which is preliminary data.</text>
</comment>
<dbReference type="STRING" id="1817772.A2527_03000"/>
<comment type="catalytic activity">
    <reaction evidence="1">
        <text>ATP + protein L-histidine = ADP + protein N-phospho-L-histidine.</text>
        <dbReference type="EC" id="2.7.13.3"/>
    </reaction>
</comment>
<dbReference type="InterPro" id="IPR000700">
    <property type="entry name" value="PAS-assoc_C"/>
</dbReference>
<dbReference type="InterPro" id="IPR035965">
    <property type="entry name" value="PAS-like_dom_sf"/>
</dbReference>
<dbReference type="InterPro" id="IPR036097">
    <property type="entry name" value="HisK_dim/P_sf"/>
</dbReference>
<evidence type="ECO:0000259" key="9">
    <source>
        <dbReference type="PROSITE" id="PS50109"/>
    </source>
</evidence>
<dbReference type="SUPFAM" id="SSF55785">
    <property type="entry name" value="PYP-like sensor domain (PAS domain)"/>
    <property type="match status" value="6"/>
</dbReference>
<dbReference type="Proteomes" id="UP000178449">
    <property type="component" value="Unassembled WGS sequence"/>
</dbReference>
<dbReference type="Pfam" id="PF08448">
    <property type="entry name" value="PAS_4"/>
    <property type="match status" value="1"/>
</dbReference>
<dbReference type="InterPro" id="IPR000014">
    <property type="entry name" value="PAS"/>
</dbReference>
<evidence type="ECO:0000256" key="7">
    <source>
        <dbReference type="ARBA" id="ARBA00022840"/>
    </source>
</evidence>
<dbReference type="EMBL" id="MFNE01000006">
    <property type="protein sequence ID" value="OGG97042.1"/>
    <property type="molecule type" value="Genomic_DNA"/>
</dbReference>
<dbReference type="EC" id="2.7.13.3" evidence="2"/>
<keyword evidence="7" id="KW-0067">ATP-binding</keyword>
<dbReference type="SMART" id="SM00387">
    <property type="entry name" value="HATPase_c"/>
    <property type="match status" value="1"/>
</dbReference>
<dbReference type="Pfam" id="PF13426">
    <property type="entry name" value="PAS_9"/>
    <property type="match status" value="4"/>
</dbReference>
<dbReference type="Gene3D" id="3.30.565.10">
    <property type="entry name" value="Histidine kinase-like ATPase, C-terminal domain"/>
    <property type="match status" value="1"/>
</dbReference>
<feature type="domain" description="PAS" evidence="10">
    <location>
        <begin position="519"/>
        <end position="572"/>
    </location>
</feature>
<accession>A0A1F6GG22</accession>
<sequence length="1036" mass="116609">MNKLDLDKLKSSFGVLAEHMFNSFALCEIIWDEKGEAQDFMFHEVNPAFEAMTNLSREQVLGRRVSEAIPGILEVHPELVTTYGQVAKTGQLIKFQFRFSPFGVWYAVSAFCPMPGFFVTLFDDITLQKETQEKIEAAKHQLDSIFEHSGLGLTLIKERRLVQVNRQMTKIFEATKGELENLAMEELIPDPSDQKRLGQESYETLSRGETYKTEVQLKTLKGKIFWARLYSTAIDPQNLEQGSIWNLEDITKERAARAQLAAESNLIQSILEGVEDTIFMFELKDGRAVRWNKAFSQISGYTDAEIASKKAPDDWFDEQDLAHAHEALGAITPGVDTRLVMGLLTKSGEKIPTEYRVKLVSYETGEGHYLLAVGRDLRNRRKAEREIHKKEQLAQQYLDIASVLFVALNATGHIILINKKGCEILGASESEILGHNWFEEFLWAEDRAEIEKVYQQVMGGEGDLVEYYVNPVRTKLGETRLIEWHNAAVYNETGEIVGLFSSGLDITEKRQVEEKLANSEEQLRTLLSASLDGIITIDQNSSVIFWNEGATRILGYDAQEILGTSLTRILPERFQAGHLAGVARVIREGRSTMMGKPIEMMALTKDQREIPVELSLSQWNLKGKTYFSGILRDISQRKETEAEALRLTQAIDQVEEAVFITDLKGNLIYTNPAFKYCPEVFPQALFASKCLEDQDQRSENPALNKISHTLLDGNAWAGEWVNDADPESPRYFELTISPLGKPSDPQFSLIFIGFETTQRHLQRAKSIQSQKMEALGTLASGVAHEINNPISYVSANVRELGHYLAAYQALVSLYEELEPFAQENKNLLAAIASQRKIMDLEFVKSEVPQMIKDALDGAARIKNIVQNLNEFSHNNSDGQEWVDLNSALQQTLKMVWNEFKHKSLVTENYGVIPNIFGNRQELTQVFLNLLINAGQSIEKQGEINITTRELGDQILIEIKDTGKGIAPKDLPRIFEPFFTTKSVGQGTGLGLSISYGMVKKHGGQIEVSSELGKGTCFTVKFPIAWTESMSQTKETP</sequence>
<dbReference type="InterPro" id="IPR013767">
    <property type="entry name" value="PAS_fold"/>
</dbReference>
<gene>
    <name evidence="12" type="ORF">A2527_03000</name>
</gene>
<keyword evidence="4" id="KW-0808">Transferase</keyword>
<evidence type="ECO:0000259" key="10">
    <source>
        <dbReference type="PROSITE" id="PS50112"/>
    </source>
</evidence>
<dbReference type="PROSITE" id="PS50109">
    <property type="entry name" value="HIS_KIN"/>
    <property type="match status" value="1"/>
</dbReference>
<dbReference type="InterPro" id="IPR004358">
    <property type="entry name" value="Sig_transdc_His_kin-like_C"/>
</dbReference>
<reference evidence="12 13" key="1">
    <citation type="journal article" date="2016" name="Nat. Commun.">
        <title>Thousands of microbial genomes shed light on interconnected biogeochemical processes in an aquifer system.</title>
        <authorList>
            <person name="Anantharaman K."/>
            <person name="Brown C.T."/>
            <person name="Hug L.A."/>
            <person name="Sharon I."/>
            <person name="Castelle C.J."/>
            <person name="Probst A.J."/>
            <person name="Thomas B.C."/>
            <person name="Singh A."/>
            <person name="Wilkins M.J."/>
            <person name="Karaoz U."/>
            <person name="Brodie E.L."/>
            <person name="Williams K.H."/>
            <person name="Hubbard S.S."/>
            <person name="Banfield J.F."/>
        </authorList>
    </citation>
    <scope>NUCLEOTIDE SEQUENCE [LARGE SCALE GENOMIC DNA]</scope>
</reference>
<dbReference type="InterPro" id="IPR003594">
    <property type="entry name" value="HATPase_dom"/>
</dbReference>
<feature type="domain" description="PAS" evidence="10">
    <location>
        <begin position="390"/>
        <end position="461"/>
    </location>
</feature>
<dbReference type="InterPro" id="IPR001610">
    <property type="entry name" value="PAC"/>
</dbReference>
<proteinExistence type="predicted"/>
<dbReference type="PRINTS" id="PR00344">
    <property type="entry name" value="BCTRLSENSOR"/>
</dbReference>
<dbReference type="SMART" id="SM00091">
    <property type="entry name" value="PAS"/>
    <property type="match status" value="6"/>
</dbReference>
<dbReference type="InterPro" id="IPR036890">
    <property type="entry name" value="HATPase_C_sf"/>
</dbReference>
<feature type="domain" description="PAC" evidence="11">
    <location>
        <begin position="463"/>
        <end position="518"/>
    </location>
</feature>
<dbReference type="PROSITE" id="PS50112">
    <property type="entry name" value="PAS"/>
    <property type="match status" value="3"/>
</dbReference>
<dbReference type="AlphaFoldDB" id="A0A1F6GG22"/>
<dbReference type="InterPro" id="IPR005467">
    <property type="entry name" value="His_kinase_dom"/>
</dbReference>
<evidence type="ECO:0000256" key="4">
    <source>
        <dbReference type="ARBA" id="ARBA00022679"/>
    </source>
</evidence>
<dbReference type="Pfam" id="PF02518">
    <property type="entry name" value="HATPase_c"/>
    <property type="match status" value="1"/>
</dbReference>
<dbReference type="GO" id="GO:0005524">
    <property type="term" value="F:ATP binding"/>
    <property type="evidence" value="ECO:0007669"/>
    <property type="project" value="UniProtKB-KW"/>
</dbReference>
<keyword evidence="6" id="KW-0418">Kinase</keyword>
<feature type="domain" description="PAS" evidence="10">
    <location>
        <begin position="263"/>
        <end position="328"/>
    </location>
</feature>
<evidence type="ECO:0000256" key="5">
    <source>
        <dbReference type="ARBA" id="ARBA00022741"/>
    </source>
</evidence>
<evidence type="ECO:0000256" key="6">
    <source>
        <dbReference type="ARBA" id="ARBA00022777"/>
    </source>
</evidence>
<evidence type="ECO:0000313" key="13">
    <source>
        <dbReference type="Proteomes" id="UP000178449"/>
    </source>
</evidence>
<dbReference type="NCBIfam" id="TIGR00229">
    <property type="entry name" value="sensory_box"/>
    <property type="match status" value="4"/>
</dbReference>
<keyword evidence="5" id="KW-0547">Nucleotide-binding</keyword>
<protein>
    <recommendedName>
        <fullName evidence="2">histidine kinase</fullName>
        <ecNumber evidence="2">2.7.13.3</ecNumber>
    </recommendedName>
</protein>
<dbReference type="GO" id="GO:0006355">
    <property type="term" value="P:regulation of DNA-templated transcription"/>
    <property type="evidence" value="ECO:0007669"/>
    <property type="project" value="InterPro"/>
</dbReference>
<feature type="domain" description="Histidine kinase" evidence="9">
    <location>
        <begin position="781"/>
        <end position="1025"/>
    </location>
</feature>
<evidence type="ECO:0000256" key="2">
    <source>
        <dbReference type="ARBA" id="ARBA00012438"/>
    </source>
</evidence>
<evidence type="ECO:0000259" key="11">
    <source>
        <dbReference type="PROSITE" id="PS50113"/>
    </source>
</evidence>
<dbReference type="SMART" id="SM00086">
    <property type="entry name" value="PAC"/>
    <property type="match status" value="4"/>
</dbReference>
<evidence type="ECO:0000256" key="8">
    <source>
        <dbReference type="ARBA" id="ARBA00023012"/>
    </source>
</evidence>
<name>A0A1F6GG22_9PROT</name>
<feature type="domain" description="PAC" evidence="11">
    <location>
        <begin position="333"/>
        <end position="389"/>
    </location>
</feature>
<dbReference type="CDD" id="cd00130">
    <property type="entry name" value="PAS"/>
    <property type="match status" value="5"/>
</dbReference>
<dbReference type="SUPFAM" id="SSF55874">
    <property type="entry name" value="ATPase domain of HSP90 chaperone/DNA topoisomerase II/histidine kinase"/>
    <property type="match status" value="1"/>
</dbReference>
<keyword evidence="3" id="KW-0597">Phosphoprotein</keyword>
<keyword evidence="8" id="KW-0902">Two-component regulatory system</keyword>